<keyword evidence="4" id="KW-1185">Reference proteome</keyword>
<dbReference type="Proteomes" id="UP000053872">
    <property type="component" value="Unassembled WGS sequence"/>
</dbReference>
<evidence type="ECO:0000313" key="3">
    <source>
        <dbReference type="EMBL" id="PKK21060.1"/>
    </source>
</evidence>
<keyword evidence="1" id="KW-0472">Membrane</keyword>
<feature type="domain" description="Mab-21-like HhH/H2TH-like" evidence="2">
    <location>
        <begin position="330"/>
        <end position="382"/>
    </location>
</feature>
<dbReference type="PANTHER" id="PTHR10656">
    <property type="entry name" value="CELL FATE DETERMINING PROTEIN MAB21-RELATED"/>
    <property type="match status" value="1"/>
</dbReference>
<name>A0A2I0LUF1_COLLI</name>
<comment type="caution">
    <text evidence="3">The sequence shown here is derived from an EMBL/GenBank/DDBJ whole genome shotgun (WGS) entry which is preliminary data.</text>
</comment>
<sequence length="446" mass="51679">MSRTRRRASAWSSVRREQSGFAWASLLHSALQHWHCWAIAGVLVLLLGLCWWLRKRSREPERGANDLRRLLARHIQRPVQNWDRESEAVKYLVERFILLFKYVFFDPWYQVLEDAIEVGSAFEGWSPRQEDITYRLLVLLKPPRGHTFHLEPSHLGPVRNFCVRVDLVCTCEMERPAGETRCFLHDHEEEQWRNEGPSILHNLCTDSYLDVQKIARCFQDMMRHSWRILPESATHRLTVLPSDRSCKFQVTQGGGKRLFIELMFGVRQGDSDIFVSSQNTEAAYTPSTMWPESYAVAEMKFFRHIARHAHPDSIHLRCLQLCARSLLDTDFSTCTLKTIVMHLLTIIPPTDWSRRDLLERLEDILQYLQSCLEDGCLNHFFIGNDQVPEEIILPQGAGATEPSTLDTGNTLISRQWELVLHLSCPAKAHAGEWDPMQLKRPSRGGL</sequence>
<dbReference type="Pfam" id="PF20266">
    <property type="entry name" value="Mab-21_C"/>
    <property type="match status" value="1"/>
</dbReference>
<gene>
    <name evidence="3" type="ORF">A306_00012049</name>
</gene>
<dbReference type="GO" id="GO:0016020">
    <property type="term" value="C:membrane"/>
    <property type="evidence" value="ECO:0007669"/>
    <property type="project" value="TreeGrafter"/>
</dbReference>
<dbReference type="AlphaFoldDB" id="A0A2I0LUF1"/>
<proteinExistence type="predicted"/>
<accession>A0A2I0LUF1</accession>
<dbReference type="STRING" id="8932.A0A2I0LUF1"/>
<feature type="transmembrane region" description="Helical" evidence="1">
    <location>
        <begin position="32"/>
        <end position="53"/>
    </location>
</feature>
<dbReference type="InterPro" id="IPR024810">
    <property type="entry name" value="MAB21L/cGLR"/>
</dbReference>
<dbReference type="SMART" id="SM01265">
    <property type="entry name" value="Mab-21"/>
    <property type="match status" value="1"/>
</dbReference>
<evidence type="ECO:0000259" key="2">
    <source>
        <dbReference type="Pfam" id="PF20266"/>
    </source>
</evidence>
<organism evidence="3 4">
    <name type="scientific">Columba livia</name>
    <name type="common">Rock dove</name>
    <dbReference type="NCBI Taxonomy" id="8932"/>
    <lineage>
        <taxon>Eukaryota</taxon>
        <taxon>Metazoa</taxon>
        <taxon>Chordata</taxon>
        <taxon>Craniata</taxon>
        <taxon>Vertebrata</taxon>
        <taxon>Euteleostomi</taxon>
        <taxon>Archelosauria</taxon>
        <taxon>Archosauria</taxon>
        <taxon>Dinosauria</taxon>
        <taxon>Saurischia</taxon>
        <taxon>Theropoda</taxon>
        <taxon>Coelurosauria</taxon>
        <taxon>Aves</taxon>
        <taxon>Neognathae</taxon>
        <taxon>Neoaves</taxon>
        <taxon>Columbimorphae</taxon>
        <taxon>Columbiformes</taxon>
        <taxon>Columbidae</taxon>
        <taxon>Columba</taxon>
    </lineage>
</organism>
<evidence type="ECO:0000313" key="4">
    <source>
        <dbReference type="Proteomes" id="UP000053872"/>
    </source>
</evidence>
<protein>
    <submittedName>
        <fullName evidence="3">Inositol 1,4,5-trisphosphate receptor-interacting protein-like 1</fullName>
    </submittedName>
</protein>
<keyword evidence="1" id="KW-1133">Transmembrane helix</keyword>
<evidence type="ECO:0000256" key="1">
    <source>
        <dbReference type="SAM" id="Phobius"/>
    </source>
</evidence>
<dbReference type="InterPro" id="IPR046906">
    <property type="entry name" value="Mab-21_HhH/H2TH-like"/>
</dbReference>
<dbReference type="Gene3D" id="1.10.1410.40">
    <property type="match status" value="1"/>
</dbReference>
<keyword evidence="3" id="KW-0675">Receptor</keyword>
<dbReference type="PANTHER" id="PTHR10656:SF40">
    <property type="entry name" value="INOSITOL 1,4,5-TRISPHOSPHATE RECEPTOR-INTERACTING PROTEIN-LIKE 1"/>
    <property type="match status" value="1"/>
</dbReference>
<dbReference type="EMBL" id="AKCR02000092">
    <property type="protein sequence ID" value="PKK21060.1"/>
    <property type="molecule type" value="Genomic_DNA"/>
</dbReference>
<keyword evidence="1" id="KW-0812">Transmembrane</keyword>
<dbReference type="InParanoid" id="A0A2I0LUF1"/>
<reference evidence="3 4" key="1">
    <citation type="journal article" date="2013" name="Science">
        <title>Genomic diversity and evolution of the head crest in the rock pigeon.</title>
        <authorList>
            <person name="Shapiro M.D."/>
            <person name="Kronenberg Z."/>
            <person name="Li C."/>
            <person name="Domyan E.T."/>
            <person name="Pan H."/>
            <person name="Campbell M."/>
            <person name="Tan H."/>
            <person name="Huff C.D."/>
            <person name="Hu H."/>
            <person name="Vickrey A.I."/>
            <person name="Nielsen S.C."/>
            <person name="Stringham S.A."/>
            <person name="Hu H."/>
            <person name="Willerslev E."/>
            <person name="Gilbert M.T."/>
            <person name="Yandell M."/>
            <person name="Zhang G."/>
            <person name="Wang J."/>
        </authorList>
    </citation>
    <scope>NUCLEOTIDE SEQUENCE [LARGE SCALE GENOMIC DNA]</scope>
    <source>
        <tissue evidence="3">Blood</tissue>
    </source>
</reference>